<dbReference type="OrthoDB" id="156285at2"/>
<proteinExistence type="predicted"/>
<evidence type="ECO:0000313" key="5">
    <source>
        <dbReference type="Proteomes" id="UP000199494"/>
    </source>
</evidence>
<dbReference type="GO" id="GO:0003677">
    <property type="term" value="F:DNA binding"/>
    <property type="evidence" value="ECO:0007669"/>
    <property type="project" value="UniProtKB-KW"/>
</dbReference>
<evidence type="ECO:0000256" key="3">
    <source>
        <dbReference type="ARBA" id="ARBA00023163"/>
    </source>
</evidence>
<dbReference type="PROSITE" id="PS51078">
    <property type="entry name" value="ICLR_ED"/>
    <property type="match status" value="1"/>
</dbReference>
<dbReference type="EMBL" id="FMZE01000005">
    <property type="protein sequence ID" value="SDC98782.1"/>
    <property type="molecule type" value="Genomic_DNA"/>
</dbReference>
<dbReference type="Proteomes" id="UP000199494">
    <property type="component" value="Unassembled WGS sequence"/>
</dbReference>
<name>A0A222VQB9_9PSEU</name>
<dbReference type="PANTHER" id="PTHR30136">
    <property type="entry name" value="HELIX-TURN-HELIX TRANSCRIPTIONAL REGULATOR, ICLR FAMILY"/>
    <property type="match status" value="1"/>
</dbReference>
<dbReference type="InterPro" id="IPR014757">
    <property type="entry name" value="Tscrpt_reg_IclR_C"/>
</dbReference>
<dbReference type="SUPFAM" id="SSF55781">
    <property type="entry name" value="GAF domain-like"/>
    <property type="match status" value="1"/>
</dbReference>
<dbReference type="PANTHER" id="PTHR30136:SF24">
    <property type="entry name" value="HTH-TYPE TRANSCRIPTIONAL REPRESSOR ALLR"/>
    <property type="match status" value="1"/>
</dbReference>
<dbReference type="Pfam" id="PF09339">
    <property type="entry name" value="HTH_IclR"/>
    <property type="match status" value="1"/>
</dbReference>
<keyword evidence="5" id="KW-1185">Reference proteome</keyword>
<organism evidence="4 5">
    <name type="scientific">Prauserella marina</name>
    <dbReference type="NCBI Taxonomy" id="530584"/>
    <lineage>
        <taxon>Bacteria</taxon>
        <taxon>Bacillati</taxon>
        <taxon>Actinomycetota</taxon>
        <taxon>Actinomycetes</taxon>
        <taxon>Pseudonocardiales</taxon>
        <taxon>Pseudonocardiaceae</taxon>
        <taxon>Prauserella</taxon>
    </lineage>
</organism>
<keyword evidence="3" id="KW-0804">Transcription</keyword>
<evidence type="ECO:0000256" key="2">
    <source>
        <dbReference type="ARBA" id="ARBA00023125"/>
    </source>
</evidence>
<keyword evidence="2 4" id="KW-0238">DNA-binding</keyword>
<evidence type="ECO:0000313" key="4">
    <source>
        <dbReference type="EMBL" id="SDC98782.1"/>
    </source>
</evidence>
<sequence>MSTLQTLDRGLRALDVISRAQGGITVAELAGELNIHRAICYRIVATLEEHLLITRADDGRLRLAVGVAVLASRFEPEFAADAKPLLHGLANETHATAFVSAADGGDCVAILVAEPEGTVLTVGYKVGSRHPLTQGAAGIAILANRPESSRDPEAVKQAREAGYSLTKGELERGAVGIAAGIRLPAPVRASGLVERCVGVVAIEGLDTGSAAEAVMRTARQFESLLSA</sequence>
<dbReference type="AlphaFoldDB" id="A0A222VQB9"/>
<dbReference type="SMART" id="SM00346">
    <property type="entry name" value="HTH_ICLR"/>
    <property type="match status" value="1"/>
</dbReference>
<dbReference type="InterPro" id="IPR029016">
    <property type="entry name" value="GAF-like_dom_sf"/>
</dbReference>
<dbReference type="GO" id="GO:0045892">
    <property type="term" value="P:negative regulation of DNA-templated transcription"/>
    <property type="evidence" value="ECO:0007669"/>
    <property type="project" value="TreeGrafter"/>
</dbReference>
<dbReference type="KEGG" id="pmad:BAY61_15065"/>
<dbReference type="SUPFAM" id="SSF46785">
    <property type="entry name" value="Winged helix' DNA-binding domain"/>
    <property type="match status" value="1"/>
</dbReference>
<protein>
    <submittedName>
        <fullName evidence="4">DNA-binding transcriptional regulator, IclR family</fullName>
    </submittedName>
</protein>
<evidence type="ECO:0000256" key="1">
    <source>
        <dbReference type="ARBA" id="ARBA00023015"/>
    </source>
</evidence>
<gene>
    <name evidence="4" type="ORF">SAMN05421630_10557</name>
</gene>
<dbReference type="PROSITE" id="PS51077">
    <property type="entry name" value="HTH_ICLR"/>
    <property type="match status" value="1"/>
</dbReference>
<dbReference type="Gene3D" id="1.10.10.10">
    <property type="entry name" value="Winged helix-like DNA-binding domain superfamily/Winged helix DNA-binding domain"/>
    <property type="match status" value="1"/>
</dbReference>
<dbReference type="GO" id="GO:0003700">
    <property type="term" value="F:DNA-binding transcription factor activity"/>
    <property type="evidence" value="ECO:0007669"/>
    <property type="project" value="TreeGrafter"/>
</dbReference>
<dbReference type="RefSeq" id="WP_091804174.1">
    <property type="nucleotide sequence ID" value="NZ_CP016353.1"/>
</dbReference>
<dbReference type="InterPro" id="IPR050707">
    <property type="entry name" value="HTH_MetabolicPath_Reg"/>
</dbReference>
<keyword evidence="1" id="KW-0805">Transcription regulation</keyword>
<reference evidence="4 5" key="1">
    <citation type="submission" date="2016-10" db="EMBL/GenBank/DDBJ databases">
        <authorList>
            <person name="de Groot N.N."/>
        </authorList>
    </citation>
    <scope>NUCLEOTIDE SEQUENCE [LARGE SCALE GENOMIC DNA]</scope>
    <source>
        <strain evidence="4 5">CGMCC 4.5506</strain>
    </source>
</reference>
<dbReference type="InterPro" id="IPR036390">
    <property type="entry name" value="WH_DNA-bd_sf"/>
</dbReference>
<dbReference type="Gene3D" id="3.30.450.40">
    <property type="match status" value="1"/>
</dbReference>
<dbReference type="InterPro" id="IPR036388">
    <property type="entry name" value="WH-like_DNA-bd_sf"/>
</dbReference>
<dbReference type="InterPro" id="IPR005471">
    <property type="entry name" value="Tscrpt_reg_IclR_N"/>
</dbReference>
<dbReference type="STRING" id="530584.SAMN05421630_10557"/>
<accession>A0A222VQB9</accession>